<proteinExistence type="predicted"/>
<dbReference type="InterPro" id="IPR055621">
    <property type="entry name" value="DUF7197"/>
</dbReference>
<organism evidence="1">
    <name type="scientific">viral metagenome</name>
    <dbReference type="NCBI Taxonomy" id="1070528"/>
    <lineage>
        <taxon>unclassified sequences</taxon>
        <taxon>metagenomes</taxon>
        <taxon>organismal metagenomes</taxon>
    </lineage>
</organism>
<protein>
    <submittedName>
        <fullName evidence="1">Uncharacterized protein</fullName>
    </submittedName>
</protein>
<name>A0A6C0KCD3_9ZZZZ</name>
<dbReference type="Pfam" id="PF23827">
    <property type="entry name" value="DUF7197"/>
    <property type="match status" value="1"/>
</dbReference>
<dbReference type="AlphaFoldDB" id="A0A6C0KCD3"/>
<dbReference type="EMBL" id="MN740855">
    <property type="protein sequence ID" value="QHU15359.1"/>
    <property type="molecule type" value="Genomic_DNA"/>
</dbReference>
<sequence length="232" mass="26591">MVAQTVMVVQFDFVIDSNPRVIRVRKPSATHAIRAHDLALATCRGVRTFGFFKVHHPLNSLQVSVMNRMEIFYTEEHLRVLCQLVDQTSTVSLRTMDWLVTSYAKSHEIFTSADRQYNMHDHYKLFLAKYKRRNFDPFRRSKRKVGGINVQYDVSFVHGGVDYHTTVGQLNFVAWSLRNDVYKVAVENKGAIDEAMAHALRAKRSLVATPRSGQTSYKLVSAFQVEHTVALV</sequence>
<reference evidence="1" key="1">
    <citation type="journal article" date="2020" name="Nature">
        <title>Giant virus diversity and host interactions through global metagenomics.</title>
        <authorList>
            <person name="Schulz F."/>
            <person name="Roux S."/>
            <person name="Paez-Espino D."/>
            <person name="Jungbluth S."/>
            <person name="Walsh D.A."/>
            <person name="Denef V.J."/>
            <person name="McMahon K.D."/>
            <person name="Konstantinidis K.T."/>
            <person name="Eloe-Fadrosh E.A."/>
            <person name="Kyrpides N.C."/>
            <person name="Woyke T."/>
        </authorList>
    </citation>
    <scope>NUCLEOTIDE SEQUENCE</scope>
    <source>
        <strain evidence="1">GVMAG-S-1103017-68</strain>
    </source>
</reference>
<accession>A0A6C0KCD3</accession>
<evidence type="ECO:0000313" key="1">
    <source>
        <dbReference type="EMBL" id="QHU15359.1"/>
    </source>
</evidence>